<evidence type="ECO:0000256" key="5">
    <source>
        <dbReference type="PIRSR" id="PIRSR001365-2"/>
    </source>
</evidence>
<feature type="binding site" evidence="5">
    <location>
        <position position="47"/>
    </location>
    <ligand>
        <name>pyruvate</name>
        <dbReference type="ChEBI" id="CHEBI:15361"/>
    </ligand>
</feature>
<dbReference type="AlphaFoldDB" id="A0A8G2BHM3"/>
<dbReference type="Proteomes" id="UP000198615">
    <property type="component" value="Unassembled WGS sequence"/>
</dbReference>
<dbReference type="InterPro" id="IPR002220">
    <property type="entry name" value="DapA-like"/>
</dbReference>
<dbReference type="PANTHER" id="PTHR12128:SF66">
    <property type="entry name" value="4-HYDROXY-2-OXOGLUTARATE ALDOLASE, MITOCHONDRIAL"/>
    <property type="match status" value="1"/>
</dbReference>
<dbReference type="SMART" id="SM01130">
    <property type="entry name" value="DHDPS"/>
    <property type="match status" value="1"/>
</dbReference>
<keyword evidence="7" id="KW-1185">Reference proteome</keyword>
<dbReference type="EMBL" id="FNBW01000006">
    <property type="protein sequence ID" value="SDF76186.1"/>
    <property type="molecule type" value="Genomic_DNA"/>
</dbReference>
<feature type="active site" description="Proton donor/acceptor" evidence="4">
    <location>
        <position position="136"/>
    </location>
</feature>
<dbReference type="CDD" id="cd00408">
    <property type="entry name" value="DHDPS-like"/>
    <property type="match status" value="1"/>
</dbReference>
<evidence type="ECO:0000313" key="7">
    <source>
        <dbReference type="Proteomes" id="UP000198615"/>
    </source>
</evidence>
<comment type="caution">
    <text evidence="6">The sequence shown here is derived from an EMBL/GenBank/DDBJ whole genome shotgun (WGS) entry which is preliminary data.</text>
</comment>
<feature type="active site" description="Schiff-base intermediate with substrate" evidence="4">
    <location>
        <position position="163"/>
    </location>
</feature>
<keyword evidence="2 3" id="KW-0456">Lyase</keyword>
<comment type="similarity">
    <text evidence="1 3">Belongs to the DapA family.</text>
</comment>
<feature type="binding site" evidence="5">
    <location>
        <position position="205"/>
    </location>
    <ligand>
        <name>pyruvate</name>
        <dbReference type="ChEBI" id="CHEBI:15361"/>
    </ligand>
</feature>
<organism evidence="6 7">
    <name type="scientific">Thalassobaculum litoreum DSM 18839</name>
    <dbReference type="NCBI Taxonomy" id="1123362"/>
    <lineage>
        <taxon>Bacteria</taxon>
        <taxon>Pseudomonadati</taxon>
        <taxon>Pseudomonadota</taxon>
        <taxon>Alphaproteobacteria</taxon>
        <taxon>Rhodospirillales</taxon>
        <taxon>Thalassobaculaceae</taxon>
        <taxon>Thalassobaculum</taxon>
    </lineage>
</organism>
<dbReference type="Gene3D" id="3.20.20.70">
    <property type="entry name" value="Aldolase class I"/>
    <property type="match status" value="1"/>
</dbReference>
<dbReference type="Pfam" id="PF00701">
    <property type="entry name" value="DHDPS"/>
    <property type="match status" value="1"/>
</dbReference>
<evidence type="ECO:0000256" key="4">
    <source>
        <dbReference type="PIRSR" id="PIRSR001365-1"/>
    </source>
</evidence>
<dbReference type="PRINTS" id="PR00146">
    <property type="entry name" value="DHPICSNTHASE"/>
</dbReference>
<gene>
    <name evidence="6" type="ORF">SAMN05660686_02245</name>
</gene>
<sequence length="294" mass="30814">MAELAGVIPPSTTPFDAAGAIDFGAAAKQIDWLIKQGAAGVAVGGSTGEGHTLDAEETRDLLAAATEAAAGRVPVVAGIICDSTREAVRRGRLVADLNPAALQVTPVHYLFRPSDDDMVEHFRTMAGETGQKIIIYNVVPWTYLSPALLLRIFDEVPQVIGVKQSAGDLKLFADLMMDVKPGKSIFSAVDALMYPSYAMGAHGSIAAILAAAPGASVKLWDLVKAGDHAAALDLHWKLLRTWNALLPHDNLPAATKYAQALQGVPSGLPRQPMAPASAEQKKAIEAALKGLGAI</sequence>
<dbReference type="OrthoDB" id="9778880at2"/>
<proteinExistence type="inferred from homology"/>
<accession>A0A8G2BHM3</accession>
<evidence type="ECO:0000256" key="3">
    <source>
        <dbReference type="PIRNR" id="PIRNR001365"/>
    </source>
</evidence>
<dbReference type="PIRSF" id="PIRSF001365">
    <property type="entry name" value="DHDPS"/>
    <property type="match status" value="1"/>
</dbReference>
<dbReference type="RefSeq" id="WP_093150301.1">
    <property type="nucleotide sequence ID" value="NZ_FNBW01000006.1"/>
</dbReference>
<dbReference type="InterPro" id="IPR013785">
    <property type="entry name" value="Aldolase_TIM"/>
</dbReference>
<dbReference type="SUPFAM" id="SSF51569">
    <property type="entry name" value="Aldolase"/>
    <property type="match status" value="1"/>
</dbReference>
<protein>
    <submittedName>
        <fullName evidence="6">4-hydroxy-tetrahydrodipicolinate synthase</fullName>
    </submittedName>
</protein>
<evidence type="ECO:0000313" key="6">
    <source>
        <dbReference type="EMBL" id="SDF76186.1"/>
    </source>
</evidence>
<reference evidence="6 7" key="1">
    <citation type="submission" date="2016-10" db="EMBL/GenBank/DDBJ databases">
        <authorList>
            <person name="Varghese N."/>
            <person name="Submissions S."/>
        </authorList>
    </citation>
    <scope>NUCLEOTIDE SEQUENCE [LARGE SCALE GENOMIC DNA]</scope>
    <source>
        <strain evidence="6 7">DSM 18839</strain>
    </source>
</reference>
<dbReference type="PANTHER" id="PTHR12128">
    <property type="entry name" value="DIHYDRODIPICOLINATE SYNTHASE"/>
    <property type="match status" value="1"/>
</dbReference>
<name>A0A8G2BHM3_9PROT</name>
<dbReference type="GO" id="GO:0008840">
    <property type="term" value="F:4-hydroxy-tetrahydrodipicolinate synthase activity"/>
    <property type="evidence" value="ECO:0007669"/>
    <property type="project" value="TreeGrafter"/>
</dbReference>
<evidence type="ECO:0000256" key="1">
    <source>
        <dbReference type="ARBA" id="ARBA00007592"/>
    </source>
</evidence>
<evidence type="ECO:0000256" key="2">
    <source>
        <dbReference type="ARBA" id="ARBA00023239"/>
    </source>
</evidence>